<evidence type="ECO:0000313" key="2">
    <source>
        <dbReference type="Proteomes" id="UP000815325"/>
    </source>
</evidence>
<reference evidence="1" key="1">
    <citation type="submission" date="2017-08" db="EMBL/GenBank/DDBJ databases">
        <authorList>
            <person name="Polle J.E."/>
            <person name="Barry K."/>
            <person name="Cushman J."/>
            <person name="Schmutz J."/>
            <person name="Tran D."/>
            <person name="Hathwaick L.T."/>
            <person name="Yim W.C."/>
            <person name="Jenkins J."/>
            <person name="Mckie-Krisberg Z.M."/>
            <person name="Prochnik S."/>
            <person name="Lindquist E."/>
            <person name="Dockter R.B."/>
            <person name="Adam C."/>
            <person name="Molina H."/>
            <person name="Bunkerborg J."/>
            <person name="Jin E."/>
            <person name="Buchheim M."/>
            <person name="Magnuson J."/>
        </authorList>
    </citation>
    <scope>NUCLEOTIDE SEQUENCE</scope>
    <source>
        <strain evidence="1">CCAP 19/18</strain>
    </source>
</reference>
<evidence type="ECO:0000313" key="1">
    <source>
        <dbReference type="EMBL" id="KAF5825860.1"/>
    </source>
</evidence>
<comment type="caution">
    <text evidence="1">The sequence shown here is derived from an EMBL/GenBank/DDBJ whole genome shotgun (WGS) entry which is preliminary data.</text>
</comment>
<dbReference type="Pfam" id="PF03385">
    <property type="entry name" value="STELLO"/>
    <property type="match status" value="1"/>
</dbReference>
<sequence>EHVRHLRIVLALLSKHLVSPRVKSFVPEIFCRKWAVVTTIFNPSFAIYRLLNFEPERCLCVVLDLKSPENFRVVGFENRTIVLTVAKQKELPFRLLGHVPWNSFARKNIGYLYAMASGADEIFDFDDDNVLLAPSHTSEKFSPSRARIVSCPEKAFMLYPAFGLESVWPRGFPLHLVKRGKHSRYKCRFFFQKLSPSVVQSLAGTDPDVDALYRLTQPLPLFPAPAEQLVPAPGTFIPFNAQATLLQESVFWGAMLPATVPGRVSDIWRSFFMQRVFQDTNQSVAFVSALVDQHRSHHDYLSDFDAETDLYMRSGALLDLLMSIQMESSFAHMKILDLYVLMVQFGVIGEADARMVQAFIHDLQDLMLLPAQDSAMKIEPPHFEIGYEKLPAWYEPTGHSLAVCVVGTARVGARTVWPFYKNVLQDLDPNADIFVVDSGSKGHSEIIPYFDPTHVVPTSANKAFVADWEAIIRARSNHHNYLQNKTHFGVPRWLTAGFQLSDWLACRKAILEHEEKTITPYDFIFKMRADSLFALPMKLSSDPVVTVQSRGNLTQTDDQFAFGPRDLMLKYLNTINILKTTNFSFQNLENALWLSLKIQGVPVRGIIAPHCRVEWKGNLHLRARGGEACTFVKKKPNDASIFNPSLQW</sequence>
<dbReference type="PANTHER" id="PTHR31362">
    <property type="entry name" value="GLYCOSYLTRANSFERASE STELLO1-RELATED"/>
    <property type="match status" value="1"/>
</dbReference>
<feature type="non-terminal residue" evidence="1">
    <location>
        <position position="1"/>
    </location>
</feature>
<proteinExistence type="predicted"/>
<protein>
    <submittedName>
        <fullName evidence="1">Uncharacterized protein</fullName>
    </submittedName>
</protein>
<organism evidence="1 2">
    <name type="scientific">Dunaliella salina</name>
    <name type="common">Green alga</name>
    <name type="synonym">Protococcus salinus</name>
    <dbReference type="NCBI Taxonomy" id="3046"/>
    <lineage>
        <taxon>Eukaryota</taxon>
        <taxon>Viridiplantae</taxon>
        <taxon>Chlorophyta</taxon>
        <taxon>core chlorophytes</taxon>
        <taxon>Chlorophyceae</taxon>
        <taxon>CS clade</taxon>
        <taxon>Chlamydomonadales</taxon>
        <taxon>Dunaliellaceae</taxon>
        <taxon>Dunaliella</taxon>
    </lineage>
</organism>
<dbReference type="PANTHER" id="PTHR31362:SF0">
    <property type="entry name" value="EXOSTOSIN DOMAIN-CONTAINING PROTEIN-RELATED"/>
    <property type="match status" value="1"/>
</dbReference>
<name>A0ABQ7FTU4_DUNSA</name>
<dbReference type="EMBL" id="MU071801">
    <property type="protein sequence ID" value="KAF5825860.1"/>
    <property type="molecule type" value="Genomic_DNA"/>
</dbReference>
<gene>
    <name evidence="1" type="ORF">DUNSADRAFT_6309</name>
</gene>
<dbReference type="InterPro" id="IPR005049">
    <property type="entry name" value="STL-like"/>
</dbReference>
<accession>A0ABQ7FTU4</accession>
<keyword evidence="2" id="KW-1185">Reference proteome</keyword>
<dbReference type="Proteomes" id="UP000815325">
    <property type="component" value="Unassembled WGS sequence"/>
</dbReference>